<dbReference type="InterPro" id="IPR013830">
    <property type="entry name" value="SGNH_hydro"/>
</dbReference>
<dbReference type="Proteomes" id="UP001234495">
    <property type="component" value="Unassembled WGS sequence"/>
</dbReference>
<dbReference type="RefSeq" id="WP_307343575.1">
    <property type="nucleotide sequence ID" value="NZ_JAUSUD010000016.1"/>
</dbReference>
<reference evidence="3 4" key="1">
    <citation type="submission" date="2023-07" db="EMBL/GenBank/DDBJ databases">
        <title>Genomic Encyclopedia of Type Strains, Phase IV (KMG-IV): sequencing the most valuable type-strain genomes for metagenomic binning, comparative biology and taxonomic classification.</title>
        <authorList>
            <person name="Goeker M."/>
        </authorList>
    </citation>
    <scope>NUCLEOTIDE SEQUENCE [LARGE SCALE GENOMIC DNA]</scope>
    <source>
        <strain evidence="3 4">DSM 29005</strain>
    </source>
</reference>
<dbReference type="Gene3D" id="3.40.50.1110">
    <property type="entry name" value="SGNH hydrolase"/>
    <property type="match status" value="1"/>
</dbReference>
<keyword evidence="4" id="KW-1185">Reference proteome</keyword>
<dbReference type="SUPFAM" id="SSF52266">
    <property type="entry name" value="SGNH hydrolase"/>
    <property type="match status" value="1"/>
</dbReference>
<evidence type="ECO:0000313" key="4">
    <source>
        <dbReference type="Proteomes" id="UP001234495"/>
    </source>
</evidence>
<protein>
    <submittedName>
        <fullName evidence="3">Lysophospholipase L1-like esterase</fullName>
    </submittedName>
</protein>
<gene>
    <name evidence="3" type="ORF">J2S19_003162</name>
</gene>
<evidence type="ECO:0000256" key="1">
    <source>
        <dbReference type="SAM" id="Phobius"/>
    </source>
</evidence>
<keyword evidence="1" id="KW-0472">Membrane</keyword>
<sequence>MRQYLNYLALGDSLTVGVGASFLAPGFVAQYKRITEHKIKKQVLTAIHAKSGIETGEVLKMIQCHELQEKIICANIITITAGGNDLIEASEEFVETGMQTEIAESVKESRQNLNEVMSTIQELKKNCAVPYIVFLLNLYNPLPKVPLADKWVRTINRQLNGFDNGSSVRVVDIYSAFDGRQAELLSRRDGIHPNDSGYRKIAETIAQIGYPKGFLEQ</sequence>
<keyword evidence="1" id="KW-0812">Transmembrane</keyword>
<feature type="domain" description="SGNH hydrolase-type esterase" evidence="2">
    <location>
        <begin position="9"/>
        <end position="199"/>
    </location>
</feature>
<dbReference type="EMBL" id="JAUSUD010000016">
    <property type="protein sequence ID" value="MDQ0231877.1"/>
    <property type="molecule type" value="Genomic_DNA"/>
</dbReference>
<feature type="transmembrane region" description="Helical" evidence="1">
    <location>
        <begin position="6"/>
        <end position="31"/>
    </location>
</feature>
<comment type="caution">
    <text evidence="3">The sequence shown here is derived from an EMBL/GenBank/DDBJ whole genome shotgun (WGS) entry which is preliminary data.</text>
</comment>
<dbReference type="InterPro" id="IPR036514">
    <property type="entry name" value="SGNH_hydro_sf"/>
</dbReference>
<dbReference type="PANTHER" id="PTHR30383">
    <property type="entry name" value="THIOESTERASE 1/PROTEASE 1/LYSOPHOSPHOLIPASE L1"/>
    <property type="match status" value="1"/>
</dbReference>
<accession>A0ABT9ZJ95</accession>
<organism evidence="3 4">
    <name type="scientific">Metabacillus malikii</name>
    <dbReference type="NCBI Taxonomy" id="1504265"/>
    <lineage>
        <taxon>Bacteria</taxon>
        <taxon>Bacillati</taxon>
        <taxon>Bacillota</taxon>
        <taxon>Bacilli</taxon>
        <taxon>Bacillales</taxon>
        <taxon>Bacillaceae</taxon>
        <taxon>Metabacillus</taxon>
    </lineage>
</organism>
<dbReference type="PANTHER" id="PTHR30383:SF27">
    <property type="entry name" value="SPORE GERMINATION LIPASE LIPC"/>
    <property type="match status" value="1"/>
</dbReference>
<name>A0ABT9ZJ95_9BACI</name>
<dbReference type="InterPro" id="IPR051532">
    <property type="entry name" value="Ester_Hydrolysis_Enzymes"/>
</dbReference>
<evidence type="ECO:0000313" key="3">
    <source>
        <dbReference type="EMBL" id="MDQ0231877.1"/>
    </source>
</evidence>
<dbReference type="Pfam" id="PF13472">
    <property type="entry name" value="Lipase_GDSL_2"/>
    <property type="match status" value="1"/>
</dbReference>
<proteinExistence type="predicted"/>
<evidence type="ECO:0000259" key="2">
    <source>
        <dbReference type="Pfam" id="PF13472"/>
    </source>
</evidence>
<keyword evidence="1" id="KW-1133">Transmembrane helix</keyword>